<evidence type="ECO:0000259" key="1">
    <source>
        <dbReference type="PROSITE" id="PS51085"/>
    </source>
</evidence>
<comment type="caution">
    <text evidence="2">The sequence shown here is derived from an EMBL/GenBank/DDBJ whole genome shotgun (WGS) entry which is preliminary data.</text>
</comment>
<evidence type="ECO:0000313" key="2">
    <source>
        <dbReference type="EMBL" id="GAG38590.1"/>
    </source>
</evidence>
<dbReference type="InterPro" id="IPR012675">
    <property type="entry name" value="Beta-grasp_dom_sf"/>
</dbReference>
<sequence>MIVRFRPLGLTIEAEAGKTLLEAAVSAGVEIESVCGGRGTCAKCKVIASNGLSPPSDME</sequence>
<feature type="domain" description="2Fe-2S ferredoxin-type" evidence="1">
    <location>
        <begin position="1"/>
        <end position="59"/>
    </location>
</feature>
<proteinExistence type="predicted"/>
<feature type="non-terminal residue" evidence="2">
    <location>
        <position position="59"/>
    </location>
</feature>
<dbReference type="SUPFAM" id="SSF54292">
    <property type="entry name" value="2Fe-2S ferredoxin-like"/>
    <property type="match status" value="1"/>
</dbReference>
<accession>X0X6D5</accession>
<dbReference type="PROSITE" id="PS51085">
    <property type="entry name" value="2FE2S_FER_2"/>
    <property type="match status" value="1"/>
</dbReference>
<dbReference type="GO" id="GO:0051536">
    <property type="term" value="F:iron-sulfur cluster binding"/>
    <property type="evidence" value="ECO:0007669"/>
    <property type="project" value="InterPro"/>
</dbReference>
<dbReference type="CDD" id="cd00207">
    <property type="entry name" value="fer2"/>
    <property type="match status" value="1"/>
</dbReference>
<dbReference type="AlphaFoldDB" id="X0X6D5"/>
<dbReference type="InterPro" id="IPR001041">
    <property type="entry name" value="2Fe-2S_ferredoxin-type"/>
</dbReference>
<dbReference type="EMBL" id="BARS01048632">
    <property type="protein sequence ID" value="GAG38590.1"/>
    <property type="molecule type" value="Genomic_DNA"/>
</dbReference>
<protein>
    <recommendedName>
        <fullName evidence="1">2Fe-2S ferredoxin-type domain-containing protein</fullName>
    </recommendedName>
</protein>
<reference evidence="2" key="1">
    <citation type="journal article" date="2014" name="Front. Microbiol.">
        <title>High frequency of phylogenetically diverse reductive dehalogenase-homologous genes in deep subseafloor sedimentary metagenomes.</title>
        <authorList>
            <person name="Kawai M."/>
            <person name="Futagami T."/>
            <person name="Toyoda A."/>
            <person name="Takaki Y."/>
            <person name="Nishi S."/>
            <person name="Hori S."/>
            <person name="Arai W."/>
            <person name="Tsubouchi T."/>
            <person name="Morono Y."/>
            <person name="Uchiyama I."/>
            <person name="Ito T."/>
            <person name="Fujiyama A."/>
            <person name="Inagaki F."/>
            <person name="Takami H."/>
        </authorList>
    </citation>
    <scope>NUCLEOTIDE SEQUENCE</scope>
    <source>
        <strain evidence="2">Expedition CK06-06</strain>
    </source>
</reference>
<gene>
    <name evidence="2" type="ORF">S01H1_72851</name>
</gene>
<dbReference type="Gene3D" id="3.10.20.30">
    <property type="match status" value="1"/>
</dbReference>
<name>X0X6D5_9ZZZZ</name>
<dbReference type="Pfam" id="PF00111">
    <property type="entry name" value="Fer2"/>
    <property type="match status" value="1"/>
</dbReference>
<organism evidence="2">
    <name type="scientific">marine sediment metagenome</name>
    <dbReference type="NCBI Taxonomy" id="412755"/>
    <lineage>
        <taxon>unclassified sequences</taxon>
        <taxon>metagenomes</taxon>
        <taxon>ecological metagenomes</taxon>
    </lineage>
</organism>
<dbReference type="InterPro" id="IPR036010">
    <property type="entry name" value="2Fe-2S_ferredoxin-like_sf"/>
</dbReference>